<dbReference type="RefSeq" id="WP_186736271.1">
    <property type="nucleotide sequence ID" value="NZ_VFIA01000004.1"/>
</dbReference>
<dbReference type="Proteomes" id="UP000700732">
    <property type="component" value="Unassembled WGS sequence"/>
</dbReference>
<comment type="caution">
    <text evidence="1">The sequence shown here is derived from an EMBL/GenBank/DDBJ whole genome shotgun (WGS) entry which is preliminary data.</text>
</comment>
<accession>A0ABR6W1Y4</accession>
<evidence type="ECO:0000313" key="1">
    <source>
        <dbReference type="EMBL" id="MBC3790442.1"/>
    </source>
</evidence>
<evidence type="ECO:0000313" key="2">
    <source>
        <dbReference type="Proteomes" id="UP000700732"/>
    </source>
</evidence>
<proteinExistence type="predicted"/>
<reference evidence="1 2" key="1">
    <citation type="submission" date="2019-06" db="EMBL/GenBank/DDBJ databases">
        <title>Spirosoma utsteinense sp. nov. isolated from Antarctic ice-free soils.</title>
        <authorList>
            <person name="Tahon G."/>
        </authorList>
    </citation>
    <scope>NUCLEOTIDE SEQUENCE [LARGE SCALE GENOMIC DNA]</scope>
    <source>
        <strain evidence="1 2">LMG 31447</strain>
    </source>
</reference>
<dbReference type="EMBL" id="VFIA01000004">
    <property type="protein sequence ID" value="MBC3790442.1"/>
    <property type="molecule type" value="Genomic_DNA"/>
</dbReference>
<name>A0ABR6W1Y4_9BACT</name>
<protein>
    <submittedName>
        <fullName evidence="1">Uncharacterized protein</fullName>
    </submittedName>
</protein>
<keyword evidence="2" id="KW-1185">Reference proteome</keyword>
<gene>
    <name evidence="1" type="ORF">FH603_931</name>
</gene>
<organism evidence="1 2">
    <name type="scientific">Spirosoma utsteinense</name>
    <dbReference type="NCBI Taxonomy" id="2585773"/>
    <lineage>
        <taxon>Bacteria</taxon>
        <taxon>Pseudomonadati</taxon>
        <taxon>Bacteroidota</taxon>
        <taxon>Cytophagia</taxon>
        <taxon>Cytophagales</taxon>
        <taxon>Cytophagaceae</taxon>
        <taxon>Spirosoma</taxon>
    </lineage>
</organism>
<sequence>MSTTPMHQLAKLSLACSIARHFELHGYCAKRIVVDGSRCLVPHEFIPKQENSWFHAVLAIVEGKTVLVEVDCRKPTDAQKETNAALIKSGITVCVSFSLNGFKRWFEAYVLTIPKSTSPISPYNQRHPIAHLATPDL</sequence>